<evidence type="ECO:0000313" key="2">
    <source>
        <dbReference type="EMBL" id="KAK1376933.1"/>
    </source>
</evidence>
<reference evidence="2" key="2">
    <citation type="submission" date="2023-05" db="EMBL/GenBank/DDBJ databases">
        <authorList>
            <person name="Schelkunov M.I."/>
        </authorList>
    </citation>
    <scope>NUCLEOTIDE SEQUENCE</scope>
    <source>
        <strain evidence="2">Hsosn_3</strain>
        <tissue evidence="2">Leaf</tissue>
    </source>
</reference>
<reference evidence="2" key="1">
    <citation type="submission" date="2023-02" db="EMBL/GenBank/DDBJ databases">
        <title>Genome of toxic invasive species Heracleum sosnowskyi carries increased number of genes despite the absence of recent whole-genome duplications.</title>
        <authorList>
            <person name="Schelkunov M."/>
            <person name="Shtratnikova V."/>
            <person name="Makarenko M."/>
            <person name="Klepikova A."/>
            <person name="Omelchenko D."/>
            <person name="Novikova G."/>
            <person name="Obukhova E."/>
            <person name="Bogdanov V."/>
            <person name="Penin A."/>
            <person name="Logacheva M."/>
        </authorList>
    </citation>
    <scope>NUCLEOTIDE SEQUENCE</scope>
    <source>
        <strain evidence="2">Hsosn_3</strain>
        <tissue evidence="2">Leaf</tissue>
    </source>
</reference>
<sequence>MEQNMQIFANNYTVTSLPPLTSSPWNPNTNMTSYSLINQEESLPQLPSDQIPCNLYLDSTTSNLIRHTMTQHSLLPPLPSKSEWNVNPDSSTMPLANNNVDQEHLLPRSPSEIPWNLARIRSPKLTLAISI</sequence>
<dbReference type="EMBL" id="JAUIZM010000007">
    <property type="protein sequence ID" value="KAK1376933.1"/>
    <property type="molecule type" value="Genomic_DNA"/>
</dbReference>
<evidence type="ECO:0000313" key="3">
    <source>
        <dbReference type="Proteomes" id="UP001237642"/>
    </source>
</evidence>
<accession>A0AAD8I2Z8</accession>
<keyword evidence="3" id="KW-1185">Reference proteome</keyword>
<comment type="caution">
    <text evidence="2">The sequence shown here is derived from an EMBL/GenBank/DDBJ whole genome shotgun (WGS) entry which is preliminary data.</text>
</comment>
<feature type="region of interest" description="Disordered" evidence="1">
    <location>
        <begin position="76"/>
        <end position="95"/>
    </location>
</feature>
<feature type="compositionally biased region" description="Polar residues" evidence="1">
    <location>
        <begin position="82"/>
        <end position="95"/>
    </location>
</feature>
<dbReference type="AlphaFoldDB" id="A0AAD8I2Z8"/>
<gene>
    <name evidence="2" type="ORF">POM88_033126</name>
</gene>
<dbReference type="Proteomes" id="UP001237642">
    <property type="component" value="Unassembled WGS sequence"/>
</dbReference>
<name>A0AAD8I2Z8_9APIA</name>
<protein>
    <submittedName>
        <fullName evidence="2">Uncharacterized protein</fullName>
    </submittedName>
</protein>
<organism evidence="2 3">
    <name type="scientific">Heracleum sosnowskyi</name>
    <dbReference type="NCBI Taxonomy" id="360622"/>
    <lineage>
        <taxon>Eukaryota</taxon>
        <taxon>Viridiplantae</taxon>
        <taxon>Streptophyta</taxon>
        <taxon>Embryophyta</taxon>
        <taxon>Tracheophyta</taxon>
        <taxon>Spermatophyta</taxon>
        <taxon>Magnoliopsida</taxon>
        <taxon>eudicotyledons</taxon>
        <taxon>Gunneridae</taxon>
        <taxon>Pentapetalae</taxon>
        <taxon>asterids</taxon>
        <taxon>campanulids</taxon>
        <taxon>Apiales</taxon>
        <taxon>Apiaceae</taxon>
        <taxon>Apioideae</taxon>
        <taxon>apioid superclade</taxon>
        <taxon>Tordylieae</taxon>
        <taxon>Tordyliinae</taxon>
        <taxon>Heracleum</taxon>
    </lineage>
</organism>
<evidence type="ECO:0000256" key="1">
    <source>
        <dbReference type="SAM" id="MobiDB-lite"/>
    </source>
</evidence>
<proteinExistence type="predicted"/>